<keyword evidence="2" id="KW-1185">Reference proteome</keyword>
<gene>
    <name evidence="1" type="ORF">ABDJ40_00825</name>
</gene>
<evidence type="ECO:0000313" key="2">
    <source>
        <dbReference type="Proteomes" id="UP001462640"/>
    </source>
</evidence>
<evidence type="ECO:0000313" key="1">
    <source>
        <dbReference type="EMBL" id="MEO3711303.1"/>
    </source>
</evidence>
<comment type="caution">
    <text evidence="1">The sequence shown here is derived from an EMBL/GenBank/DDBJ whole genome shotgun (WGS) entry which is preliminary data.</text>
</comment>
<accession>A0ABV0G8C0</accession>
<dbReference type="RefSeq" id="WP_347604821.1">
    <property type="nucleotide sequence ID" value="NZ_JBDPZC010000001.1"/>
</dbReference>
<name>A0ABV0G8C0_9BURK</name>
<dbReference type="Proteomes" id="UP001462640">
    <property type="component" value="Unassembled WGS sequence"/>
</dbReference>
<sequence>MTATCDHDALVWQTYDWPNAESKSEVFSGGHNIGLCCLRGA</sequence>
<proteinExistence type="predicted"/>
<protein>
    <submittedName>
        <fullName evidence="1">Uncharacterized protein</fullName>
    </submittedName>
</protein>
<reference evidence="1 2" key="1">
    <citation type="submission" date="2024-05" db="EMBL/GenBank/DDBJ databases">
        <title>Roseateles sp. 2.12 16S ribosomal RNA gene Genome sequencing and assembly.</title>
        <authorList>
            <person name="Woo H."/>
        </authorList>
    </citation>
    <scope>NUCLEOTIDE SEQUENCE [LARGE SCALE GENOMIC DNA]</scope>
    <source>
        <strain evidence="1 2">2.12</strain>
    </source>
</reference>
<organism evidence="1 2">
    <name type="scientific">Roseateles flavus</name>
    <dbReference type="NCBI Taxonomy" id="3149041"/>
    <lineage>
        <taxon>Bacteria</taxon>
        <taxon>Pseudomonadati</taxon>
        <taxon>Pseudomonadota</taxon>
        <taxon>Betaproteobacteria</taxon>
        <taxon>Burkholderiales</taxon>
        <taxon>Sphaerotilaceae</taxon>
        <taxon>Roseateles</taxon>
    </lineage>
</organism>
<dbReference type="EMBL" id="JBDPZC010000001">
    <property type="protein sequence ID" value="MEO3711303.1"/>
    <property type="molecule type" value="Genomic_DNA"/>
</dbReference>